<feature type="transmembrane region" description="Helical" evidence="7">
    <location>
        <begin position="261"/>
        <end position="281"/>
    </location>
</feature>
<proteinExistence type="inferred from homology"/>
<accession>A0ABX2F1U2</accession>
<dbReference type="PANTHER" id="PTHR30151:SF0">
    <property type="entry name" value="ABC TRANSPORTER PERMEASE PROTEIN MJ0413-RELATED"/>
    <property type="match status" value="1"/>
</dbReference>
<evidence type="ECO:0000256" key="6">
    <source>
        <dbReference type="ARBA" id="ARBA00023136"/>
    </source>
</evidence>
<keyword evidence="4 7" id="KW-0812">Transmembrane</keyword>
<evidence type="ECO:0000256" key="3">
    <source>
        <dbReference type="ARBA" id="ARBA00022475"/>
    </source>
</evidence>
<evidence type="ECO:0000313" key="10">
    <source>
        <dbReference type="Proteomes" id="UP000763557"/>
    </source>
</evidence>
<feature type="transmembrane region" description="Helical" evidence="7">
    <location>
        <begin position="119"/>
        <end position="139"/>
    </location>
</feature>
<keyword evidence="2 7" id="KW-0813">Transport</keyword>
<comment type="similarity">
    <text evidence="7">Belongs to the binding-protein-dependent transport system permease family.</text>
</comment>
<dbReference type="RefSeq" id="WP_312872591.1">
    <property type="nucleotide sequence ID" value="NZ_CBCSGW010000102.1"/>
</dbReference>
<keyword evidence="10" id="KW-1185">Reference proteome</keyword>
<dbReference type="EMBL" id="JAAATY010000005">
    <property type="protein sequence ID" value="NRN64892.1"/>
    <property type="molecule type" value="Genomic_DNA"/>
</dbReference>
<sequence length="509" mass="53565">MRLLRSLIGLAGFLLLWEAASRFVLDAGLIPPPSQVLVRCLTVFGEDRFAGDVASTVLSWLIAVSLAIVIAVPIGLTIGRIPFVRAATMPLIEFLRPLPGVALIPLITVLLGVGAQTKITLATFAAVWPILFNTSYAVAEVDRHMVETARAFRTSRRRMISAVVLPSAAPFILTGVRLSASIALIAIVATEFLFGGSIGVGQFVYVHGLSAGRMDTVLAVTVLAGLFGLLINASLAGVQNRWLGWPASSASGDDSGSKRRWQLAVSCVAVAAILLAWQAIASAVADPYFPPPSQIAGRAGDLWFSSAMLTGDILPSLGMLLGGWLIASVLGIVLGVALGRAGTAMDYVGALLAFARSVPPPLLVPVFMVMFSLGPQTELVTIVTGAIWPVLLNAVDGARSVDATKTETARAFRLSKAAWILGVVLPAAAPKIFAGLRLSLSIALILMVLSELVGTSNGIGYQLNNSQGYSDLAGMWAWIVLIGALGYVLNRLLLVVQRRSLAWHGGQFA</sequence>
<evidence type="ECO:0000256" key="5">
    <source>
        <dbReference type="ARBA" id="ARBA00022989"/>
    </source>
</evidence>
<evidence type="ECO:0000259" key="8">
    <source>
        <dbReference type="PROSITE" id="PS50928"/>
    </source>
</evidence>
<feature type="transmembrane region" description="Helical" evidence="7">
    <location>
        <begin position="411"/>
        <end position="429"/>
    </location>
</feature>
<feature type="transmembrane region" description="Helical" evidence="7">
    <location>
        <begin position="475"/>
        <end position="494"/>
    </location>
</feature>
<dbReference type="InterPro" id="IPR000515">
    <property type="entry name" value="MetI-like"/>
</dbReference>
<dbReference type="SUPFAM" id="SSF161098">
    <property type="entry name" value="MetI-like"/>
    <property type="match status" value="2"/>
</dbReference>
<feature type="transmembrane region" description="Helical" evidence="7">
    <location>
        <begin position="57"/>
        <end position="79"/>
    </location>
</feature>
<evidence type="ECO:0000256" key="4">
    <source>
        <dbReference type="ARBA" id="ARBA00022692"/>
    </source>
</evidence>
<organism evidence="9 10">
    <name type="scientific">Kibdelosporangium persicum</name>
    <dbReference type="NCBI Taxonomy" id="2698649"/>
    <lineage>
        <taxon>Bacteria</taxon>
        <taxon>Bacillati</taxon>
        <taxon>Actinomycetota</taxon>
        <taxon>Actinomycetes</taxon>
        <taxon>Pseudonocardiales</taxon>
        <taxon>Pseudonocardiaceae</taxon>
        <taxon>Kibdelosporangium</taxon>
    </lineage>
</organism>
<evidence type="ECO:0000256" key="2">
    <source>
        <dbReference type="ARBA" id="ARBA00022448"/>
    </source>
</evidence>
<feature type="domain" description="ABC transmembrane type-1" evidence="8">
    <location>
        <begin position="53"/>
        <end position="235"/>
    </location>
</feature>
<feature type="transmembrane region" description="Helical" evidence="7">
    <location>
        <begin position="182"/>
        <end position="205"/>
    </location>
</feature>
<comment type="subcellular location">
    <subcellularLocation>
        <location evidence="1 7">Cell membrane</location>
        <topology evidence="1 7">Multi-pass membrane protein</topology>
    </subcellularLocation>
</comment>
<dbReference type="CDD" id="cd06261">
    <property type="entry name" value="TM_PBP2"/>
    <property type="match status" value="2"/>
</dbReference>
<dbReference type="InterPro" id="IPR035906">
    <property type="entry name" value="MetI-like_sf"/>
</dbReference>
<dbReference type="Gene3D" id="1.10.3720.10">
    <property type="entry name" value="MetI-like"/>
    <property type="match status" value="2"/>
</dbReference>
<feature type="transmembrane region" description="Helical" evidence="7">
    <location>
        <begin position="91"/>
        <end position="113"/>
    </location>
</feature>
<dbReference type="Proteomes" id="UP000763557">
    <property type="component" value="Unassembled WGS sequence"/>
</dbReference>
<name>A0ABX2F1U2_9PSEU</name>
<protein>
    <recommendedName>
        <fullName evidence="8">ABC transmembrane type-1 domain-containing protein</fullName>
    </recommendedName>
</protein>
<evidence type="ECO:0000256" key="1">
    <source>
        <dbReference type="ARBA" id="ARBA00004651"/>
    </source>
</evidence>
<gene>
    <name evidence="9" type="ORF">GC106_20980</name>
</gene>
<feature type="domain" description="ABC transmembrane type-1" evidence="8">
    <location>
        <begin position="313"/>
        <end position="497"/>
    </location>
</feature>
<comment type="caution">
    <text evidence="9">The sequence shown here is derived from an EMBL/GenBank/DDBJ whole genome shotgun (WGS) entry which is preliminary data.</text>
</comment>
<feature type="transmembrane region" description="Helical" evidence="7">
    <location>
        <begin position="362"/>
        <end position="391"/>
    </location>
</feature>
<dbReference type="Pfam" id="PF00528">
    <property type="entry name" value="BPD_transp_1"/>
    <property type="match status" value="2"/>
</dbReference>
<keyword evidence="5 7" id="KW-1133">Transmembrane helix</keyword>
<keyword evidence="6 7" id="KW-0472">Membrane</keyword>
<feature type="transmembrane region" description="Helical" evidence="7">
    <location>
        <begin position="217"/>
        <end position="238"/>
    </location>
</feature>
<dbReference type="PANTHER" id="PTHR30151">
    <property type="entry name" value="ALKANE SULFONATE ABC TRANSPORTER-RELATED, MEMBRANE SUBUNIT"/>
    <property type="match status" value="1"/>
</dbReference>
<evidence type="ECO:0000313" key="9">
    <source>
        <dbReference type="EMBL" id="NRN64892.1"/>
    </source>
</evidence>
<evidence type="ECO:0000256" key="7">
    <source>
        <dbReference type="RuleBase" id="RU363032"/>
    </source>
</evidence>
<reference evidence="9 10" key="1">
    <citation type="submission" date="2020-01" db="EMBL/GenBank/DDBJ databases">
        <title>Kibdelosporangium persica a novel Actinomycetes from a hot desert in Iran.</title>
        <authorList>
            <person name="Safaei N."/>
            <person name="Zaburannyi N."/>
            <person name="Mueller R."/>
            <person name="Wink J."/>
        </authorList>
    </citation>
    <scope>NUCLEOTIDE SEQUENCE [LARGE SCALE GENOMIC DNA]</scope>
    <source>
        <strain evidence="9 10">4NS15</strain>
    </source>
</reference>
<dbReference type="PROSITE" id="PS50928">
    <property type="entry name" value="ABC_TM1"/>
    <property type="match status" value="2"/>
</dbReference>
<keyword evidence="3" id="KW-1003">Cell membrane</keyword>